<dbReference type="InterPro" id="IPR054208">
    <property type="entry name" value="DUF6914"/>
</dbReference>
<dbReference type="EMBL" id="JH717925">
    <property type="protein sequence ID" value="EWZ28424.1"/>
    <property type="molecule type" value="Genomic_DNA"/>
</dbReference>
<feature type="region of interest" description="Disordered" evidence="1">
    <location>
        <begin position="29"/>
        <end position="55"/>
    </location>
</feature>
<evidence type="ECO:0000313" key="2">
    <source>
        <dbReference type="EMBL" id="EWZ28424.1"/>
    </source>
</evidence>
<sequence length="198" mass="22143">MAGELKSALAEKDFCHRIGIPRPINQELLKAPESPDLLTPASDTRTTFADPRSHSEQTYKACQGAQWGVLLFLARVLSDFFDKQKAEHSYSRSTNNLLARIVIAKIEDEDRLVELIRNTPVVQNDPNWRCRTWVAQALSRIAQDGMATGTAELDWKKIEAVAREYVASKTAAGRYLNAADMALPKPTYDMLQGKEVVP</sequence>
<reference evidence="2" key="1">
    <citation type="submission" date="2011-06" db="EMBL/GenBank/DDBJ databases">
        <title>The Genome Sequence of Fusarium oxysporum Fo47.</title>
        <authorList>
            <consortium name="The Broad Institute Genome Sequencing Platform"/>
            <person name="Ma L.-J."/>
            <person name="Gale L.R."/>
            <person name="Schwartz D.C."/>
            <person name="Zhou S."/>
            <person name="Corby-Kistler H."/>
            <person name="Young S.K."/>
            <person name="Zeng Q."/>
            <person name="Gargeya S."/>
            <person name="Fitzgerald M."/>
            <person name="Haas B."/>
            <person name="Abouelleil A."/>
            <person name="Alvarado L."/>
            <person name="Arachchi H.M."/>
            <person name="Berlin A."/>
            <person name="Brown A."/>
            <person name="Chapman S.B."/>
            <person name="Chen Z."/>
            <person name="Dunbar C."/>
            <person name="Freedman E."/>
            <person name="Gearin G."/>
            <person name="Gellesch M."/>
            <person name="Goldberg J."/>
            <person name="Griggs A."/>
            <person name="Gujja S."/>
            <person name="Heiman D."/>
            <person name="Howarth C."/>
            <person name="Larson L."/>
            <person name="Lui A."/>
            <person name="MacDonald P.J.P."/>
            <person name="Mehta T."/>
            <person name="Montmayeur A."/>
            <person name="Murphy C."/>
            <person name="Neiman D."/>
            <person name="Pearson M."/>
            <person name="Priest M."/>
            <person name="Roberts A."/>
            <person name="Saif S."/>
            <person name="Shea T."/>
            <person name="Shenoy N."/>
            <person name="Sisk P."/>
            <person name="Stolte C."/>
            <person name="Sykes S."/>
            <person name="Wortman J."/>
            <person name="Nusbaum C."/>
            <person name="Birren B."/>
        </authorList>
    </citation>
    <scope>NUCLEOTIDE SEQUENCE [LARGE SCALE GENOMIC DNA]</scope>
    <source>
        <strain evidence="2">Fo47</strain>
    </source>
</reference>
<dbReference type="VEuPathDB" id="FungiDB:FOZG_17909"/>
<dbReference type="AlphaFoldDB" id="W9JD87"/>
<gene>
    <name evidence="2" type="ORF">FOZG_17909</name>
</gene>
<reference evidence="2" key="2">
    <citation type="submission" date="2012-06" db="EMBL/GenBank/DDBJ databases">
        <title>Annotation of the Genome Sequence of Fusarium oxysporum Fo47.</title>
        <authorList>
            <consortium name="The Broad Institute Genomics Platform"/>
            <person name="Ma L.-J."/>
            <person name="Corby-Kistler H."/>
            <person name="Broz K."/>
            <person name="Gale L.R."/>
            <person name="Jonkers W."/>
            <person name="O'Donnell K."/>
            <person name="Ploetz R."/>
            <person name="Steinberg C."/>
            <person name="Schwartz D.C."/>
            <person name="VanEtten H."/>
            <person name="Zhou S."/>
            <person name="Young S.K."/>
            <person name="Zeng Q."/>
            <person name="Gargeya S."/>
            <person name="Fitzgerald M."/>
            <person name="Abouelleil A."/>
            <person name="Alvarado L."/>
            <person name="Chapman S.B."/>
            <person name="Gainer-Dewar J."/>
            <person name="Goldberg J."/>
            <person name="Griggs A."/>
            <person name="Gujja S."/>
            <person name="Hansen M."/>
            <person name="Howarth C."/>
            <person name="Imamovic A."/>
            <person name="Ireland A."/>
            <person name="Larimer J."/>
            <person name="McCowan C."/>
            <person name="Murphy C."/>
            <person name="Pearson M."/>
            <person name="Poon T.W."/>
            <person name="Priest M."/>
            <person name="Roberts A."/>
            <person name="Saif S."/>
            <person name="Shea T."/>
            <person name="Sykes S."/>
            <person name="Wortman J."/>
            <person name="Nusbaum C."/>
            <person name="Birren B."/>
        </authorList>
    </citation>
    <scope>NUCLEOTIDE SEQUENCE</scope>
    <source>
        <strain evidence="2">Fo47</strain>
    </source>
</reference>
<protein>
    <submittedName>
        <fullName evidence="2">Uncharacterized protein</fullName>
    </submittedName>
</protein>
<dbReference type="HOGENOM" id="CLU_1378195_0_0_1"/>
<name>W9JD87_FUSOX</name>
<accession>W9JD87</accession>
<dbReference type="Pfam" id="PF21858">
    <property type="entry name" value="DUF6914"/>
    <property type="match status" value="1"/>
</dbReference>
<evidence type="ECO:0000256" key="1">
    <source>
        <dbReference type="SAM" id="MobiDB-lite"/>
    </source>
</evidence>
<proteinExistence type="predicted"/>
<dbReference type="Proteomes" id="UP000030766">
    <property type="component" value="Unassembled WGS sequence"/>
</dbReference>
<organism evidence="2">
    <name type="scientific">Fusarium oxysporum Fo47</name>
    <dbReference type="NCBI Taxonomy" id="660027"/>
    <lineage>
        <taxon>Eukaryota</taxon>
        <taxon>Fungi</taxon>
        <taxon>Dikarya</taxon>
        <taxon>Ascomycota</taxon>
        <taxon>Pezizomycotina</taxon>
        <taxon>Sordariomycetes</taxon>
        <taxon>Hypocreomycetidae</taxon>
        <taxon>Hypocreales</taxon>
        <taxon>Nectriaceae</taxon>
        <taxon>Fusarium</taxon>
        <taxon>Fusarium oxysporum species complex</taxon>
    </lineage>
</organism>